<evidence type="ECO:0000256" key="8">
    <source>
        <dbReference type="ARBA" id="ARBA00023270"/>
    </source>
</evidence>
<dbReference type="InterPro" id="IPR016067">
    <property type="entry name" value="S-AdoMet_deCO2ase_core"/>
</dbReference>
<proteinExistence type="predicted"/>
<evidence type="ECO:0000256" key="5">
    <source>
        <dbReference type="ARBA" id="ARBA00023115"/>
    </source>
</evidence>
<keyword evidence="6" id="KW-0865">Zymogen</keyword>
<dbReference type="GO" id="GO:0005829">
    <property type="term" value="C:cytosol"/>
    <property type="evidence" value="ECO:0007669"/>
    <property type="project" value="TreeGrafter"/>
</dbReference>
<keyword evidence="9" id="KW-0670">Pyruvate</keyword>
<accession>A0A364XW80</accession>
<protein>
    <submittedName>
        <fullName evidence="10">Adenosylmethionine decarboxylase</fullName>
        <ecNumber evidence="10">4.1.1.50</ecNumber>
    </submittedName>
</protein>
<dbReference type="InterPro" id="IPR003826">
    <property type="entry name" value="AdoMetDC_fam_prok"/>
</dbReference>
<keyword evidence="2" id="KW-0210">Decarboxylase</keyword>
<dbReference type="EC" id="4.1.1.50" evidence="10"/>
<dbReference type="Gene3D" id="3.60.90.10">
    <property type="entry name" value="S-adenosylmethionine decarboxylase"/>
    <property type="match status" value="1"/>
</dbReference>
<keyword evidence="4" id="KW-0745">Spermidine biosynthesis</keyword>
<dbReference type="Proteomes" id="UP000251889">
    <property type="component" value="Unassembled WGS sequence"/>
</dbReference>
<evidence type="ECO:0000256" key="1">
    <source>
        <dbReference type="ARBA" id="ARBA00001928"/>
    </source>
</evidence>
<name>A0A364XW80_9BACT</name>
<evidence type="ECO:0000256" key="9">
    <source>
        <dbReference type="ARBA" id="ARBA00023317"/>
    </source>
</evidence>
<evidence type="ECO:0000256" key="4">
    <source>
        <dbReference type="ARBA" id="ARBA00023066"/>
    </source>
</evidence>
<keyword evidence="11" id="KW-1185">Reference proteome</keyword>
<dbReference type="AlphaFoldDB" id="A0A364XW80"/>
<dbReference type="EMBL" id="QMFY01000024">
    <property type="protein sequence ID" value="RAV97980.1"/>
    <property type="molecule type" value="Genomic_DNA"/>
</dbReference>
<organism evidence="10 11">
    <name type="scientific">Pseudochryseolinea flava</name>
    <dbReference type="NCBI Taxonomy" id="2059302"/>
    <lineage>
        <taxon>Bacteria</taxon>
        <taxon>Pseudomonadati</taxon>
        <taxon>Bacteroidota</taxon>
        <taxon>Cytophagia</taxon>
        <taxon>Cytophagales</taxon>
        <taxon>Fulvivirgaceae</taxon>
        <taxon>Pseudochryseolinea</taxon>
    </lineage>
</organism>
<dbReference type="GO" id="GO:0008295">
    <property type="term" value="P:spermidine biosynthetic process"/>
    <property type="evidence" value="ECO:0007669"/>
    <property type="project" value="UniProtKB-KW"/>
</dbReference>
<dbReference type="OrthoDB" id="9793120at2"/>
<evidence type="ECO:0000256" key="6">
    <source>
        <dbReference type="ARBA" id="ARBA00023145"/>
    </source>
</evidence>
<gene>
    <name evidence="10" type="primary">speD</name>
    <name evidence="10" type="ORF">DQQ10_26195</name>
</gene>
<evidence type="ECO:0000256" key="2">
    <source>
        <dbReference type="ARBA" id="ARBA00022793"/>
    </source>
</evidence>
<dbReference type="GO" id="GO:0004014">
    <property type="term" value="F:adenosylmethionine decarboxylase activity"/>
    <property type="evidence" value="ECO:0007669"/>
    <property type="project" value="UniProtKB-EC"/>
</dbReference>
<evidence type="ECO:0000313" key="10">
    <source>
        <dbReference type="EMBL" id="RAV97980.1"/>
    </source>
</evidence>
<dbReference type="NCBIfam" id="TIGR03330">
    <property type="entry name" value="SAM_DCase_Bsu"/>
    <property type="match status" value="1"/>
</dbReference>
<evidence type="ECO:0000256" key="7">
    <source>
        <dbReference type="ARBA" id="ARBA00023239"/>
    </source>
</evidence>
<comment type="caution">
    <text evidence="10">The sequence shown here is derived from an EMBL/GenBank/DDBJ whole genome shotgun (WGS) entry which is preliminary data.</text>
</comment>
<evidence type="ECO:0000313" key="11">
    <source>
        <dbReference type="Proteomes" id="UP000251889"/>
    </source>
</evidence>
<dbReference type="PANTHER" id="PTHR33866:SF2">
    <property type="entry name" value="S-ADENOSYLMETHIONINE DECARBOXYLASE PROENZYME"/>
    <property type="match status" value="1"/>
</dbReference>
<sequence>MPGLHIIANFKTTYKSRLLEYSAFKSFVLLLMEEFNLTSVGEVYHNFPNGGFTGVVCLTESHLSIHTWPEQDYLTFDVFLSNYLKDNRVTTEAIYKAIQGFFQAKVVFEQVITR</sequence>
<keyword evidence="7 10" id="KW-0456">Lyase</keyword>
<dbReference type="SUPFAM" id="SSF56276">
    <property type="entry name" value="S-adenosylmethionine decarboxylase"/>
    <property type="match status" value="1"/>
</dbReference>
<keyword evidence="3" id="KW-0068">Autocatalytic cleavage</keyword>
<evidence type="ECO:0000256" key="3">
    <source>
        <dbReference type="ARBA" id="ARBA00022813"/>
    </source>
</evidence>
<reference evidence="10 11" key="1">
    <citation type="submission" date="2018-06" db="EMBL/GenBank/DDBJ databases">
        <title>Chryseolinea flavus sp. nov., a member of the phylum Bacteroidetes isolated from soil.</title>
        <authorList>
            <person name="Li Y."/>
            <person name="Wang J."/>
        </authorList>
    </citation>
    <scope>NUCLEOTIDE SEQUENCE [LARGE SCALE GENOMIC DNA]</scope>
    <source>
        <strain evidence="10 11">SDU1-6</strain>
    </source>
</reference>
<keyword evidence="8" id="KW-0704">Schiff base</keyword>
<dbReference type="InterPro" id="IPR017716">
    <property type="entry name" value="S-AdoMet_deCOase_pro-enz"/>
</dbReference>
<keyword evidence="5" id="KW-0620">Polyamine biosynthesis</keyword>
<dbReference type="Pfam" id="PF02675">
    <property type="entry name" value="AdoMet_dc"/>
    <property type="match status" value="1"/>
</dbReference>
<comment type="cofactor">
    <cofactor evidence="1">
        <name>pyruvate</name>
        <dbReference type="ChEBI" id="CHEBI:15361"/>
    </cofactor>
</comment>
<dbReference type="PANTHER" id="PTHR33866">
    <property type="entry name" value="S-ADENOSYLMETHIONINE DECARBOXYLASE PROENZYME"/>
    <property type="match status" value="1"/>
</dbReference>